<gene>
    <name evidence="2" type="ORF">ACFFRE_05900</name>
</gene>
<evidence type="ECO:0000313" key="2">
    <source>
        <dbReference type="EMBL" id="MFC0081677.1"/>
    </source>
</evidence>
<dbReference type="EMBL" id="JBHLYQ010000042">
    <property type="protein sequence ID" value="MFC0081677.1"/>
    <property type="molecule type" value="Genomic_DNA"/>
</dbReference>
<name>A0ABV6C3W2_9ACTN</name>
<reference evidence="2 3" key="1">
    <citation type="submission" date="2024-09" db="EMBL/GenBank/DDBJ databases">
        <authorList>
            <person name="Sun Q."/>
            <person name="Mori K."/>
        </authorList>
    </citation>
    <scope>NUCLEOTIDE SEQUENCE [LARGE SCALE GENOMIC DNA]</scope>
    <source>
        <strain evidence="2 3">JCM 15389</strain>
    </source>
</reference>
<dbReference type="PANTHER" id="PTHR10632:SF2">
    <property type="entry name" value="SULFIDE:QUINONE OXIDOREDUCTASE, MITOCHONDRIAL"/>
    <property type="match status" value="1"/>
</dbReference>
<feature type="domain" description="FAD/NAD(P)-binding" evidence="1">
    <location>
        <begin position="10"/>
        <end position="112"/>
    </location>
</feature>
<dbReference type="Proteomes" id="UP001589788">
    <property type="component" value="Unassembled WGS sequence"/>
</dbReference>
<dbReference type="Gene3D" id="3.50.50.60">
    <property type="entry name" value="FAD/NAD(P)-binding domain"/>
    <property type="match status" value="2"/>
</dbReference>
<dbReference type="PANTHER" id="PTHR10632">
    <property type="entry name" value="SULFIDE:QUINONE OXIDOREDUCTASE"/>
    <property type="match status" value="1"/>
</dbReference>
<proteinExistence type="predicted"/>
<dbReference type="InterPro" id="IPR023753">
    <property type="entry name" value="FAD/NAD-binding_dom"/>
</dbReference>
<dbReference type="SUPFAM" id="SSF51905">
    <property type="entry name" value="FAD/NAD(P)-binding domain"/>
    <property type="match status" value="1"/>
</dbReference>
<comment type="caution">
    <text evidence="2">The sequence shown here is derived from an EMBL/GenBank/DDBJ whole genome shotgun (WGS) entry which is preliminary data.</text>
</comment>
<evidence type="ECO:0000259" key="1">
    <source>
        <dbReference type="Pfam" id="PF07992"/>
    </source>
</evidence>
<dbReference type="RefSeq" id="WP_377788958.1">
    <property type="nucleotide sequence ID" value="NZ_JBHLYQ010000042.1"/>
</dbReference>
<protein>
    <submittedName>
        <fullName evidence="2">FAD-dependent oxidoreductase</fullName>
    </submittedName>
</protein>
<organism evidence="2 3">
    <name type="scientific">Aciditerrimonas ferrireducens</name>
    <dbReference type="NCBI Taxonomy" id="667306"/>
    <lineage>
        <taxon>Bacteria</taxon>
        <taxon>Bacillati</taxon>
        <taxon>Actinomycetota</taxon>
        <taxon>Acidimicrobiia</taxon>
        <taxon>Acidimicrobiales</taxon>
        <taxon>Acidimicrobiaceae</taxon>
        <taxon>Aciditerrimonas</taxon>
    </lineage>
</organism>
<accession>A0ABV6C3W2</accession>
<dbReference type="Pfam" id="PF07992">
    <property type="entry name" value="Pyr_redox_2"/>
    <property type="match status" value="1"/>
</dbReference>
<evidence type="ECO:0000313" key="3">
    <source>
        <dbReference type="Proteomes" id="UP001589788"/>
    </source>
</evidence>
<dbReference type="InterPro" id="IPR015904">
    <property type="entry name" value="Sulphide_quinone_reductase"/>
</dbReference>
<keyword evidence="3" id="KW-1185">Reference proteome</keyword>
<sequence>MTQHSSEHHRVLIVGGGTAGITVASRLLRKEQEDVAVIEPSEKHYYQPLWTLVGGGCAPVQESVRAEAEVMPRGVTWIHGAAAEVDPEAKIVTLGDGRRIGYDFLVVCPGIQLDWGKVNGMPEAMASPDVSSNYTYETAPKTWELIQRTERGTALFTMPAGPIKCAGAPQKICYLASDYWRRTGVLSSIRPVLVLPTPGMFGVPEFSKVLEQVVARYGIEVHLSSEVVELDPASKTATIVDHANGDAKTQVTYDMAHVTPPQSAPDWIKQSPLADPDSPFGYVQVDKNTHQHVRFPEVFSLGDAGSTPNSKTGAAIRKQAPVVVENLLAVMEGKELPAAYDGYASCPITTARNRMLLAEFDYTMKPHPTLPLIDTQRERYDMWLLKRYGLPYMYWNLMLKGLA</sequence>
<dbReference type="InterPro" id="IPR036188">
    <property type="entry name" value="FAD/NAD-bd_sf"/>
</dbReference>